<keyword evidence="2" id="KW-0472">Membrane</keyword>
<sequence>MNFEARYRRQLDLPEIGPEGQRRLAAAAVLVAGAGGLGSPALLYLAAAGVGRLRVADPDRVQESNLQRQVLYAASDVGRLKAEAAAERLAALNPGIRVESEPRALDEAAAPSLMEGVDVVLAAVDRFAPRAILAREAHRLGRPYVHAGLAGCEGEVMTVRPGESPCYRCVFPELPPDGNDRPVGPPGPLPGVLGALQAMEAIKLICGFGTLLTGVLLRMDLAEMSFRRLPVKRNADCPVCGRRSS</sequence>
<keyword evidence="2" id="KW-1133">Transmembrane helix</keyword>
<keyword evidence="4" id="KW-0808">Transferase</keyword>
<dbReference type="InterPro" id="IPR045886">
    <property type="entry name" value="ThiF/MoeB/HesA"/>
</dbReference>
<comment type="similarity">
    <text evidence="1">Belongs to the HesA/MoeB/ThiF family.</text>
</comment>
<dbReference type="GO" id="GO:0008146">
    <property type="term" value="F:sulfotransferase activity"/>
    <property type="evidence" value="ECO:0007669"/>
    <property type="project" value="TreeGrafter"/>
</dbReference>
<dbReference type="Gene3D" id="3.40.50.720">
    <property type="entry name" value="NAD(P)-binding Rossmann-like Domain"/>
    <property type="match status" value="1"/>
</dbReference>
<feature type="domain" description="THIF-type NAD/FAD binding fold" evidence="3">
    <location>
        <begin position="7"/>
        <end position="239"/>
    </location>
</feature>
<dbReference type="CDD" id="cd00757">
    <property type="entry name" value="ThiF_MoeB_HesA_family"/>
    <property type="match status" value="1"/>
</dbReference>
<evidence type="ECO:0000256" key="2">
    <source>
        <dbReference type="SAM" id="Phobius"/>
    </source>
</evidence>
<dbReference type="InterPro" id="IPR035985">
    <property type="entry name" value="Ubiquitin-activating_enz"/>
</dbReference>
<dbReference type="EMBL" id="CP010904">
    <property type="protein sequence ID" value="AKJ64976.1"/>
    <property type="molecule type" value="Genomic_DNA"/>
</dbReference>
<dbReference type="PATRIC" id="fig|1609981.3.peg.1804"/>
<reference evidence="4 5" key="2">
    <citation type="journal article" date="2016" name="ISME J.">
        <title>Characterization of the first cultured representative of Verrucomicrobia subdivision 5 indicates the proposal of a novel phylum.</title>
        <authorList>
            <person name="Spring S."/>
            <person name="Bunk B."/>
            <person name="Sproer C."/>
            <person name="Schumann P."/>
            <person name="Rohde M."/>
            <person name="Tindall B.J."/>
            <person name="Klenk H.P."/>
        </authorList>
    </citation>
    <scope>NUCLEOTIDE SEQUENCE [LARGE SCALE GENOMIC DNA]</scope>
    <source>
        <strain evidence="4 5">L21-Fru-AB</strain>
    </source>
</reference>
<dbReference type="InterPro" id="IPR000594">
    <property type="entry name" value="ThiF_NAD_FAD-bd"/>
</dbReference>
<evidence type="ECO:0000313" key="5">
    <source>
        <dbReference type="Proteomes" id="UP000035268"/>
    </source>
</evidence>
<dbReference type="STRING" id="1307763.L21SP4_01736"/>
<dbReference type="KEGG" id="vbl:L21SP4_01736"/>
<dbReference type="Pfam" id="PF00899">
    <property type="entry name" value="ThiF"/>
    <property type="match status" value="1"/>
</dbReference>
<organism evidence="4 5">
    <name type="scientific">Kiritimatiella glycovorans</name>
    <dbReference type="NCBI Taxonomy" id="1307763"/>
    <lineage>
        <taxon>Bacteria</taxon>
        <taxon>Pseudomonadati</taxon>
        <taxon>Kiritimatiellota</taxon>
        <taxon>Kiritimatiellia</taxon>
        <taxon>Kiritimatiellales</taxon>
        <taxon>Kiritimatiellaceae</taxon>
        <taxon>Kiritimatiella</taxon>
    </lineage>
</organism>
<feature type="transmembrane region" description="Helical" evidence="2">
    <location>
        <begin position="24"/>
        <end position="47"/>
    </location>
</feature>
<evidence type="ECO:0000256" key="1">
    <source>
        <dbReference type="ARBA" id="ARBA00009919"/>
    </source>
</evidence>
<keyword evidence="2" id="KW-0812">Transmembrane</keyword>
<dbReference type="RefSeq" id="WP_052882251.1">
    <property type="nucleotide sequence ID" value="NZ_CP010904.1"/>
</dbReference>
<dbReference type="FunFam" id="3.40.50.720:FF:000080">
    <property type="entry name" value="Thiazole biosynthesis adenylyltransferase ThiF"/>
    <property type="match status" value="1"/>
</dbReference>
<dbReference type="PANTHER" id="PTHR10953:SF102">
    <property type="entry name" value="ADENYLYLTRANSFERASE AND SULFURTRANSFERASE MOCS3"/>
    <property type="match status" value="1"/>
</dbReference>
<dbReference type="GO" id="GO:0016779">
    <property type="term" value="F:nucleotidyltransferase activity"/>
    <property type="evidence" value="ECO:0007669"/>
    <property type="project" value="UniProtKB-KW"/>
</dbReference>
<dbReference type="PANTHER" id="PTHR10953">
    <property type="entry name" value="UBIQUITIN-ACTIVATING ENZYME E1"/>
    <property type="match status" value="1"/>
</dbReference>
<protein>
    <submittedName>
        <fullName evidence="4">Putative adenylyltransferase/sulfurtransferase MoeZ</fullName>
    </submittedName>
</protein>
<reference evidence="5" key="1">
    <citation type="submission" date="2015-02" db="EMBL/GenBank/DDBJ databases">
        <title>Description and complete genome sequence of the first cultured representative of the subdivision 5 of the Verrucomicrobia phylum.</title>
        <authorList>
            <person name="Spring S."/>
            <person name="Bunk B."/>
            <person name="Sproer C."/>
            <person name="Klenk H.-P."/>
        </authorList>
    </citation>
    <scope>NUCLEOTIDE SEQUENCE [LARGE SCALE GENOMIC DNA]</scope>
    <source>
        <strain evidence="5">L21-Fru-AB</strain>
    </source>
</reference>
<dbReference type="SUPFAM" id="SSF69572">
    <property type="entry name" value="Activating enzymes of the ubiquitin-like proteins"/>
    <property type="match status" value="1"/>
</dbReference>
<dbReference type="Proteomes" id="UP000035268">
    <property type="component" value="Chromosome"/>
</dbReference>
<dbReference type="GO" id="GO:0008641">
    <property type="term" value="F:ubiquitin-like modifier activating enzyme activity"/>
    <property type="evidence" value="ECO:0007669"/>
    <property type="project" value="InterPro"/>
</dbReference>
<keyword evidence="4" id="KW-0548">Nucleotidyltransferase</keyword>
<name>A0A0G3EER6_9BACT</name>
<dbReference type="AlphaFoldDB" id="A0A0G3EER6"/>
<keyword evidence="5" id="KW-1185">Reference proteome</keyword>
<evidence type="ECO:0000313" key="4">
    <source>
        <dbReference type="EMBL" id="AKJ64976.1"/>
    </source>
</evidence>
<gene>
    <name evidence="4" type="primary">moeZ</name>
    <name evidence="4" type="ORF">L21SP4_01736</name>
</gene>
<proteinExistence type="inferred from homology"/>
<accession>A0A0G3EER6</accession>
<dbReference type="GO" id="GO:0004792">
    <property type="term" value="F:thiosulfate-cyanide sulfurtransferase activity"/>
    <property type="evidence" value="ECO:0007669"/>
    <property type="project" value="TreeGrafter"/>
</dbReference>
<dbReference type="GO" id="GO:0005829">
    <property type="term" value="C:cytosol"/>
    <property type="evidence" value="ECO:0007669"/>
    <property type="project" value="TreeGrafter"/>
</dbReference>
<evidence type="ECO:0000259" key="3">
    <source>
        <dbReference type="Pfam" id="PF00899"/>
    </source>
</evidence>
<dbReference type="OrthoDB" id="9804286at2"/>